<evidence type="ECO:0000313" key="3">
    <source>
        <dbReference type="Proteomes" id="UP000007800"/>
    </source>
</evidence>
<protein>
    <recommendedName>
        <fullName evidence="1">Aldehyde dehydrogenase domain-containing protein</fullName>
    </recommendedName>
</protein>
<dbReference type="EMBL" id="GG673069">
    <property type="protein sequence ID" value="EER16231.1"/>
    <property type="molecule type" value="Genomic_DNA"/>
</dbReference>
<dbReference type="RefSeq" id="XP_002784435.1">
    <property type="nucleotide sequence ID" value="XM_002784389.1"/>
</dbReference>
<proteinExistence type="predicted"/>
<dbReference type="GO" id="GO:0016491">
    <property type="term" value="F:oxidoreductase activity"/>
    <property type="evidence" value="ECO:0007669"/>
    <property type="project" value="InterPro"/>
</dbReference>
<evidence type="ECO:0000313" key="2">
    <source>
        <dbReference type="EMBL" id="EER16231.1"/>
    </source>
</evidence>
<dbReference type="Proteomes" id="UP000007800">
    <property type="component" value="Unassembled WGS sequence"/>
</dbReference>
<name>C5KI19_PERM5</name>
<gene>
    <name evidence="2" type="ORF">Pmar_PMAR003694</name>
</gene>
<dbReference type="InterPro" id="IPR016161">
    <property type="entry name" value="Ald_DH/histidinol_DH"/>
</dbReference>
<keyword evidence="3" id="KW-1185">Reference proteome</keyword>
<dbReference type="InterPro" id="IPR016162">
    <property type="entry name" value="Ald_DH_N"/>
</dbReference>
<organism evidence="3">
    <name type="scientific">Perkinsus marinus (strain ATCC 50983 / TXsc)</name>
    <dbReference type="NCBI Taxonomy" id="423536"/>
    <lineage>
        <taxon>Eukaryota</taxon>
        <taxon>Sar</taxon>
        <taxon>Alveolata</taxon>
        <taxon>Perkinsozoa</taxon>
        <taxon>Perkinsea</taxon>
        <taxon>Perkinsida</taxon>
        <taxon>Perkinsidae</taxon>
        <taxon>Perkinsus</taxon>
    </lineage>
</organism>
<dbReference type="SUPFAM" id="SSF53720">
    <property type="entry name" value="ALDH-like"/>
    <property type="match status" value="1"/>
</dbReference>
<dbReference type="AlphaFoldDB" id="C5KI19"/>
<dbReference type="InParanoid" id="C5KI19"/>
<dbReference type="InterPro" id="IPR015590">
    <property type="entry name" value="Aldehyde_DH_dom"/>
</dbReference>
<reference evidence="2 3" key="1">
    <citation type="submission" date="2008-07" db="EMBL/GenBank/DDBJ databases">
        <authorList>
            <person name="El-Sayed N."/>
            <person name="Caler E."/>
            <person name="Inman J."/>
            <person name="Amedeo P."/>
            <person name="Hass B."/>
            <person name="Wortman J."/>
        </authorList>
    </citation>
    <scope>NUCLEOTIDE SEQUENCE [LARGE SCALE GENOMIC DNA]</scope>
    <source>
        <strain evidence="3">ATCC 50983 / TXsc</strain>
    </source>
</reference>
<evidence type="ECO:0000259" key="1">
    <source>
        <dbReference type="Pfam" id="PF00171"/>
    </source>
</evidence>
<accession>C5KI19</accession>
<feature type="domain" description="Aldehyde dehydrogenase" evidence="1">
    <location>
        <begin position="32"/>
        <end position="97"/>
    </location>
</feature>
<dbReference type="Pfam" id="PF00171">
    <property type="entry name" value="Aldedh"/>
    <property type="match status" value="1"/>
</dbReference>
<dbReference type="GeneID" id="9061369"/>
<sequence length="98" mass="10409">MADITPESLGTALRAVPCAHFINGDFLGPSPSESVRKLDIINSATERPIAESLCAGRADVDLAVAAARKSFDDGVWSKRLGSDRAVVMKRIAEGIKAR</sequence>
<dbReference type="PANTHER" id="PTHR11699">
    <property type="entry name" value="ALDEHYDE DEHYDROGENASE-RELATED"/>
    <property type="match status" value="1"/>
</dbReference>
<dbReference type="Gene3D" id="3.40.605.10">
    <property type="entry name" value="Aldehyde Dehydrogenase, Chain A, domain 1"/>
    <property type="match status" value="1"/>
</dbReference>